<sequence length="1150" mass="122246">MPRISTQRVVALLAALLLLLGDVAVQPAFADPCMGTLNIPTDSVLGCTVHTGNLIIHAAAVASDLASLTTVVGDVTFFNFGQLHLMTNLTTVSGTVTLTEYGCVSTPCLDLGLPALESVGGSLRFNIPGSLSPMTAGPFPALREIGGDLNFNWANVPQTPIATIAGFSQLTQVGNTLVISGIDALHTMTDAFVSLTQAATIALSALPNLAAVDAFPNLQAVDQLSLYTFSADTVEFPSLEIATISLILSGVQANSIDFAQLAHAGFLKLASTNLTNANFPALITVGSAASQTYYYVGNALYIQGNTELRSLAGFAALQNVIAGNVYVGSNPYLCDSWPTNINVVAAPNTYTFDLDDSSPLCECVLSSPVLAPIELINCKTVVGDLTLSVDTFQNAYSMHALSTVTGSLLITDIELLLPSLNVLSQLVDIGGDLIITNNDRLLSTTGPAPAVLHGSLIVRNNSRLQDLAIVHEVGAFTGSEWSEGFLIDIQDNPALVTLDDLSAVAQLAAGASVSIQNNAQVCDANLPGSFPTPTTVMYTPCTTTADLNALSNITFSDSTANRYVRSWRHIAAAINNGVVTGAAADAAGEIFLAGLTSVLTFATDNNRVPDGVAIVDVAWACDSLVGTRALGVLQRLIEPTEIPKAVDTFYGALGQREGLARGCTGTMFNYTLASSSFIARQVNSTDVGFEFATPSGNARINIPASMSSVLPSDAEGCKGQSFIVYTNPVFPDPALSGFSGKNASSIVSFSITAREVNHLPDPVEFSIQLNVNSDDLVGSPVCAYWNFTTNLWETNGCTLVRVVGRNVTCACTHLTNFAVLFGGASSEAANSDAVTYAAYAGCALSILGSLATFVTFALFPHLRVGPTKLVMQLCVALIATHILLISSPSAEVGTDSCKAIAVILHYFLLAGFAWMLSLGVYLYYNVVLLQRELDHHFKWHLLVSWGVPLLAVVSFIIADERTDAFGYGRDSCWIDNTGALIGSFIVPVLLVVTVNLAIFVRVFVRIHSIRNDKTLKKDSTAVQFRVYLTMLTLLGATWIFAYFALVVDNTAAWVIFIICCSLQGFFIFLAYCWNDRTAKAYKQLLFAGKYGPLSYKKRTASQQRLQISSIPKATQPATSEIEMSTEVSMSKSAETEMSTQPVSEFTSVHV</sequence>
<comment type="subcellular location">
    <subcellularLocation>
        <location evidence="1">Membrane</location>
        <topology evidence="1">Multi-pass membrane protein</topology>
    </subcellularLocation>
</comment>
<dbReference type="PhylomeDB" id="A0A0D2VG47"/>
<dbReference type="PRINTS" id="PR00249">
    <property type="entry name" value="GPCRSECRETIN"/>
</dbReference>
<evidence type="ECO:0000256" key="7">
    <source>
        <dbReference type="SAM" id="SignalP"/>
    </source>
</evidence>
<feature type="transmembrane region" description="Helical" evidence="6">
    <location>
        <begin position="836"/>
        <end position="857"/>
    </location>
</feature>
<dbReference type="RefSeq" id="XP_004365257.1">
    <property type="nucleotide sequence ID" value="XM_004365200.2"/>
</dbReference>
<feature type="chain" id="PRO_5002254199" description="G-protein coupled receptors family 2 profile 2 domain-containing protein" evidence="7">
    <location>
        <begin position="31"/>
        <end position="1150"/>
    </location>
</feature>
<feature type="transmembrane region" description="Helical" evidence="6">
    <location>
        <begin position="899"/>
        <end position="927"/>
    </location>
</feature>
<organism evidence="10 11">
    <name type="scientific">Capsaspora owczarzaki (strain ATCC 30864)</name>
    <dbReference type="NCBI Taxonomy" id="595528"/>
    <lineage>
        <taxon>Eukaryota</taxon>
        <taxon>Filasterea</taxon>
        <taxon>Capsaspora</taxon>
    </lineage>
</organism>
<dbReference type="Proteomes" id="UP000008743">
    <property type="component" value="Unassembled WGS sequence"/>
</dbReference>
<name>A0A0D2VG47_CAPO3</name>
<accession>A0A0D2VG47</accession>
<evidence type="ECO:0000313" key="11">
    <source>
        <dbReference type="Proteomes" id="UP000008743"/>
    </source>
</evidence>
<evidence type="ECO:0000256" key="4">
    <source>
        <dbReference type="ARBA" id="ARBA00023136"/>
    </source>
</evidence>
<dbReference type="EMBL" id="KE346360">
    <property type="protein sequence ID" value="KJE88802.1"/>
    <property type="molecule type" value="Genomic_DNA"/>
</dbReference>
<dbReference type="AlphaFoldDB" id="A0A0D2VG47"/>
<dbReference type="InterPro" id="IPR000832">
    <property type="entry name" value="GPCR_2_secretin-like"/>
</dbReference>
<dbReference type="InterPro" id="IPR036941">
    <property type="entry name" value="Rcpt_L-dom_sf"/>
</dbReference>
<feature type="transmembrane region" description="Helical" evidence="6">
    <location>
        <begin position="939"/>
        <end position="958"/>
    </location>
</feature>
<keyword evidence="4 6" id="KW-0472">Membrane</keyword>
<dbReference type="Pfam" id="PF01825">
    <property type="entry name" value="GPS"/>
    <property type="match status" value="1"/>
</dbReference>
<keyword evidence="2 6" id="KW-0812">Transmembrane</keyword>
<dbReference type="GO" id="GO:0004930">
    <property type="term" value="F:G protein-coupled receptor activity"/>
    <property type="evidence" value="ECO:0007669"/>
    <property type="project" value="InterPro"/>
</dbReference>
<dbReference type="STRING" id="595528.A0A0D2VG47"/>
<keyword evidence="11" id="KW-1185">Reference proteome</keyword>
<feature type="transmembrane region" description="Helical" evidence="6">
    <location>
        <begin position="978"/>
        <end position="1004"/>
    </location>
</feature>
<evidence type="ECO:0008006" key="12">
    <source>
        <dbReference type="Google" id="ProtNLM"/>
    </source>
</evidence>
<feature type="domain" description="GAIN-B" evidence="8">
    <location>
        <begin position="674"/>
        <end position="827"/>
    </location>
</feature>
<dbReference type="Gene3D" id="3.80.20.20">
    <property type="entry name" value="Receptor L-domain"/>
    <property type="match status" value="2"/>
</dbReference>
<dbReference type="PROSITE" id="PS50221">
    <property type="entry name" value="GAIN_B"/>
    <property type="match status" value="1"/>
</dbReference>
<dbReference type="GO" id="GO:0016020">
    <property type="term" value="C:membrane"/>
    <property type="evidence" value="ECO:0007669"/>
    <property type="project" value="UniProtKB-SubCell"/>
</dbReference>
<dbReference type="GO" id="GO:0007166">
    <property type="term" value="P:cell surface receptor signaling pathway"/>
    <property type="evidence" value="ECO:0007669"/>
    <property type="project" value="InterPro"/>
</dbReference>
<evidence type="ECO:0000313" key="10">
    <source>
        <dbReference type="EMBL" id="KJE88802.1"/>
    </source>
</evidence>
<dbReference type="PANTHER" id="PTHR45692:SF1">
    <property type="entry name" value="G-PROTEIN COUPLED RECEPTORS FAMILY 2 PROFILE 2 DOMAIN-CONTAINING PROTEIN"/>
    <property type="match status" value="1"/>
</dbReference>
<evidence type="ECO:0000256" key="1">
    <source>
        <dbReference type="ARBA" id="ARBA00004141"/>
    </source>
</evidence>
<evidence type="ECO:0000256" key="5">
    <source>
        <dbReference type="ARBA" id="ARBA00023157"/>
    </source>
</evidence>
<dbReference type="SUPFAM" id="SSF52058">
    <property type="entry name" value="L domain-like"/>
    <property type="match status" value="2"/>
</dbReference>
<feature type="transmembrane region" description="Helical" evidence="6">
    <location>
        <begin position="1051"/>
        <end position="1073"/>
    </location>
</feature>
<keyword evidence="5" id="KW-1015">Disulfide bond</keyword>
<keyword evidence="7" id="KW-0732">Signal</keyword>
<gene>
    <name evidence="10" type="ORF">CAOG_000386</name>
</gene>
<dbReference type="eggNOG" id="KOG4193">
    <property type="taxonomic scope" value="Eukaryota"/>
</dbReference>
<dbReference type="Gene3D" id="1.20.1070.10">
    <property type="entry name" value="Rhodopsin 7-helix transmembrane proteins"/>
    <property type="match status" value="1"/>
</dbReference>
<dbReference type="InParanoid" id="A0A0D2VG47"/>
<evidence type="ECO:0000256" key="6">
    <source>
        <dbReference type="SAM" id="Phobius"/>
    </source>
</evidence>
<evidence type="ECO:0000259" key="8">
    <source>
        <dbReference type="PROSITE" id="PS50221"/>
    </source>
</evidence>
<dbReference type="InterPro" id="IPR046338">
    <property type="entry name" value="GAIN_dom_sf"/>
</dbReference>
<dbReference type="InterPro" id="IPR057244">
    <property type="entry name" value="GAIN_B"/>
</dbReference>
<dbReference type="InterPro" id="IPR000203">
    <property type="entry name" value="GPS"/>
</dbReference>
<keyword evidence="3 6" id="KW-1133">Transmembrane helix</keyword>
<dbReference type="Pfam" id="PF00002">
    <property type="entry name" value="7tm_2"/>
    <property type="match status" value="1"/>
</dbReference>
<dbReference type="PANTHER" id="PTHR45692">
    <property type="entry name" value="G_PROTEIN_RECEP_F2_4 DOMAIN-CONTAINING PROTEIN"/>
    <property type="match status" value="1"/>
</dbReference>
<dbReference type="PROSITE" id="PS50261">
    <property type="entry name" value="G_PROTEIN_RECEP_F2_4"/>
    <property type="match status" value="1"/>
</dbReference>
<reference evidence="11" key="1">
    <citation type="submission" date="2011-02" db="EMBL/GenBank/DDBJ databases">
        <title>The Genome Sequence of Capsaspora owczarzaki ATCC 30864.</title>
        <authorList>
            <person name="Russ C."/>
            <person name="Cuomo C."/>
            <person name="Burger G."/>
            <person name="Gray M.W."/>
            <person name="Holland P.W.H."/>
            <person name="King N."/>
            <person name="Lang F.B.F."/>
            <person name="Roger A.J."/>
            <person name="Ruiz-Trillo I."/>
            <person name="Young S.K."/>
            <person name="Zeng Q."/>
            <person name="Gargeya S."/>
            <person name="Alvarado L."/>
            <person name="Berlin A."/>
            <person name="Chapman S.B."/>
            <person name="Chen Z."/>
            <person name="Freedman E."/>
            <person name="Gellesch M."/>
            <person name="Goldberg J."/>
            <person name="Griggs A."/>
            <person name="Gujja S."/>
            <person name="Heilman E."/>
            <person name="Heiman D."/>
            <person name="Howarth C."/>
            <person name="Mehta T."/>
            <person name="Neiman D."/>
            <person name="Pearson M."/>
            <person name="Roberts A."/>
            <person name="Saif S."/>
            <person name="Shea T."/>
            <person name="Shenoy N."/>
            <person name="Sisk P."/>
            <person name="Stolte C."/>
            <person name="Sykes S."/>
            <person name="White J."/>
            <person name="Yandava C."/>
            <person name="Haas B."/>
            <person name="Nusbaum C."/>
            <person name="Birren B."/>
        </authorList>
    </citation>
    <scope>NUCLEOTIDE SEQUENCE</scope>
    <source>
        <strain evidence="11">ATCC 30864</strain>
    </source>
</reference>
<evidence type="ECO:0000259" key="9">
    <source>
        <dbReference type="PROSITE" id="PS50261"/>
    </source>
</evidence>
<dbReference type="OrthoDB" id="5968745at2759"/>
<proteinExistence type="predicted"/>
<feature type="transmembrane region" description="Helical" evidence="6">
    <location>
        <begin position="869"/>
        <end position="887"/>
    </location>
</feature>
<dbReference type="CDD" id="cd15040">
    <property type="entry name" value="7tmB2_Adhesion"/>
    <property type="match status" value="1"/>
</dbReference>
<protein>
    <recommendedName>
        <fullName evidence="12">G-protein coupled receptors family 2 profile 2 domain-containing protein</fullName>
    </recommendedName>
</protein>
<feature type="domain" description="G-protein coupled receptors family 2 profile 2" evidence="9">
    <location>
        <begin position="834"/>
        <end position="1075"/>
    </location>
</feature>
<evidence type="ECO:0000256" key="3">
    <source>
        <dbReference type="ARBA" id="ARBA00022989"/>
    </source>
</evidence>
<dbReference type="InterPro" id="IPR017981">
    <property type="entry name" value="GPCR_2-like_7TM"/>
</dbReference>
<dbReference type="SMART" id="SM00303">
    <property type="entry name" value="GPS"/>
    <property type="match status" value="1"/>
</dbReference>
<feature type="transmembrane region" description="Helical" evidence="6">
    <location>
        <begin position="1024"/>
        <end position="1045"/>
    </location>
</feature>
<feature type="signal peptide" evidence="7">
    <location>
        <begin position="1"/>
        <end position="30"/>
    </location>
</feature>
<dbReference type="SUPFAM" id="SSF81321">
    <property type="entry name" value="Family A G protein-coupled receptor-like"/>
    <property type="match status" value="1"/>
</dbReference>
<dbReference type="Gene3D" id="2.60.220.50">
    <property type="match status" value="1"/>
</dbReference>
<evidence type="ECO:0000256" key="2">
    <source>
        <dbReference type="ARBA" id="ARBA00022692"/>
    </source>
</evidence>